<gene>
    <name evidence="3" type="ORF">LMG28138_02790</name>
</gene>
<organism evidence="3 4">
    <name type="scientific">Pararobbsia alpina</name>
    <dbReference type="NCBI Taxonomy" id="621374"/>
    <lineage>
        <taxon>Bacteria</taxon>
        <taxon>Pseudomonadati</taxon>
        <taxon>Pseudomonadota</taxon>
        <taxon>Betaproteobacteria</taxon>
        <taxon>Burkholderiales</taxon>
        <taxon>Burkholderiaceae</taxon>
        <taxon>Pararobbsia</taxon>
    </lineage>
</organism>
<dbReference type="AlphaFoldDB" id="A0A6S7BFJ8"/>
<evidence type="ECO:0000256" key="2">
    <source>
        <dbReference type="SAM" id="SignalP"/>
    </source>
</evidence>
<dbReference type="EMBL" id="CADIKM010000011">
    <property type="protein sequence ID" value="CAB3789494.1"/>
    <property type="molecule type" value="Genomic_DNA"/>
</dbReference>
<name>A0A6S7BFJ8_9BURK</name>
<keyword evidence="2" id="KW-0732">Signal</keyword>
<feature type="compositionally biased region" description="Low complexity" evidence="1">
    <location>
        <begin position="21"/>
        <end position="31"/>
    </location>
</feature>
<evidence type="ECO:0000256" key="1">
    <source>
        <dbReference type="SAM" id="MobiDB-lite"/>
    </source>
</evidence>
<feature type="chain" id="PRO_5028964642" evidence="2">
    <location>
        <begin position="20"/>
        <end position="90"/>
    </location>
</feature>
<reference evidence="3 4" key="1">
    <citation type="submission" date="2020-04" db="EMBL/GenBank/DDBJ databases">
        <authorList>
            <person name="De Canck E."/>
        </authorList>
    </citation>
    <scope>NUCLEOTIDE SEQUENCE [LARGE SCALE GENOMIC DNA]</scope>
    <source>
        <strain evidence="3 4">LMG 28138</strain>
    </source>
</reference>
<evidence type="ECO:0000313" key="4">
    <source>
        <dbReference type="Proteomes" id="UP000494115"/>
    </source>
</evidence>
<keyword evidence="4" id="KW-1185">Reference proteome</keyword>
<feature type="signal peptide" evidence="2">
    <location>
        <begin position="1"/>
        <end position="19"/>
    </location>
</feature>
<protein>
    <submittedName>
        <fullName evidence="3">Uncharacterized protein</fullName>
    </submittedName>
</protein>
<proteinExistence type="predicted"/>
<feature type="region of interest" description="Disordered" evidence="1">
    <location>
        <begin position="21"/>
        <end position="76"/>
    </location>
</feature>
<sequence length="90" mass="9478">MKKILFTGVVMGMVAAVYAQSSDDGQSGTQQHGWGASTQSSDSGPHGWSDSKASAENGRMTEHGWVPPVKKDCSFNGAEISGSAQLRCMK</sequence>
<evidence type="ECO:0000313" key="3">
    <source>
        <dbReference type="EMBL" id="CAB3789494.1"/>
    </source>
</evidence>
<dbReference type="Proteomes" id="UP000494115">
    <property type="component" value="Unassembled WGS sequence"/>
</dbReference>
<dbReference type="RefSeq" id="WP_175105350.1">
    <property type="nucleotide sequence ID" value="NZ_CADIKM010000011.1"/>
</dbReference>
<accession>A0A6S7BFJ8</accession>